<comment type="function">
    <text evidence="11">Catalyzes a salvage reaction resulting in the formation of AMP, that is energically less costly than de novo synthesis.</text>
</comment>
<comment type="similarity">
    <text evidence="4 11">Belongs to the purine/pyrimidine phosphoribosyltransferase family.</text>
</comment>
<name>A0ABQ6Z4M3_9GAMM</name>
<evidence type="ECO:0000259" key="12">
    <source>
        <dbReference type="Pfam" id="PF00156"/>
    </source>
</evidence>
<evidence type="ECO:0000256" key="11">
    <source>
        <dbReference type="HAMAP-Rule" id="MF_00004"/>
    </source>
</evidence>
<dbReference type="InterPro" id="IPR005764">
    <property type="entry name" value="Ade_phspho_trans"/>
</dbReference>
<keyword evidence="14" id="KW-1185">Reference proteome</keyword>
<dbReference type="PANTHER" id="PTHR11776:SF7">
    <property type="entry name" value="PHOSPHORIBOSYLTRANSFERASE DOMAIN-CONTAINING PROTEIN"/>
    <property type="match status" value="1"/>
</dbReference>
<dbReference type="CDD" id="cd06223">
    <property type="entry name" value="PRTases_typeI"/>
    <property type="match status" value="1"/>
</dbReference>
<evidence type="ECO:0000256" key="10">
    <source>
        <dbReference type="ARBA" id="ARBA00022726"/>
    </source>
</evidence>
<gene>
    <name evidence="11" type="primary">apt</name>
    <name evidence="13" type="ORF">CSC65_12855</name>
</gene>
<dbReference type="InterPro" id="IPR000836">
    <property type="entry name" value="PRTase_dom"/>
</dbReference>
<keyword evidence="7 11" id="KW-0963">Cytoplasm</keyword>
<dbReference type="InterPro" id="IPR050120">
    <property type="entry name" value="Adenine_PRTase"/>
</dbReference>
<dbReference type="HAMAP" id="MF_00004">
    <property type="entry name" value="Aden_phosphoribosyltr"/>
    <property type="match status" value="1"/>
</dbReference>
<evidence type="ECO:0000313" key="14">
    <source>
        <dbReference type="Proteomes" id="UP000788419"/>
    </source>
</evidence>
<evidence type="ECO:0000256" key="4">
    <source>
        <dbReference type="ARBA" id="ARBA00008391"/>
    </source>
</evidence>
<sequence length="177" mass="18584">MDDPKTPEWAALIRDVPDFPSPGIMFKDIVPLLADAHGLAAMVSALGAPWRDAGIQAVAGAESRGFILGAALARELEAGFVPLRKPGKLPGALLEEAYALEYGSDRLQIQADALASGTRVLLVDDVLATGGTLAAAARLLQRQGAQLVGAAVLVELMELRGRERWTAAAPLRALLRA</sequence>
<evidence type="ECO:0000256" key="6">
    <source>
        <dbReference type="ARBA" id="ARBA00011893"/>
    </source>
</evidence>
<comment type="pathway">
    <text evidence="3 11">Purine metabolism; AMP biosynthesis via salvage pathway; AMP from adenine: step 1/1.</text>
</comment>
<dbReference type="NCBIfam" id="TIGR01090">
    <property type="entry name" value="apt"/>
    <property type="match status" value="1"/>
</dbReference>
<dbReference type="Gene3D" id="3.40.50.2020">
    <property type="match status" value="1"/>
</dbReference>
<dbReference type="RefSeq" id="WP_162411004.1">
    <property type="nucleotide sequence ID" value="NZ_PDWN01000013.1"/>
</dbReference>
<organism evidence="13 14">
    <name type="scientific">Pseudoxanthomonas daejeonensis</name>
    <dbReference type="NCBI Taxonomy" id="266062"/>
    <lineage>
        <taxon>Bacteria</taxon>
        <taxon>Pseudomonadati</taxon>
        <taxon>Pseudomonadota</taxon>
        <taxon>Gammaproteobacteria</taxon>
        <taxon>Lysobacterales</taxon>
        <taxon>Lysobacteraceae</taxon>
        <taxon>Pseudoxanthomonas</taxon>
    </lineage>
</organism>
<comment type="catalytic activity">
    <reaction evidence="1 11">
        <text>AMP + diphosphate = 5-phospho-alpha-D-ribose 1-diphosphate + adenine</text>
        <dbReference type="Rhea" id="RHEA:16609"/>
        <dbReference type="ChEBI" id="CHEBI:16708"/>
        <dbReference type="ChEBI" id="CHEBI:33019"/>
        <dbReference type="ChEBI" id="CHEBI:58017"/>
        <dbReference type="ChEBI" id="CHEBI:456215"/>
        <dbReference type="EC" id="2.4.2.7"/>
    </reaction>
</comment>
<protein>
    <recommendedName>
        <fullName evidence="6 11">Adenine phosphoribosyltransferase</fullName>
        <shortName evidence="11">APRT</shortName>
        <ecNumber evidence="6 11">2.4.2.7</ecNumber>
    </recommendedName>
</protein>
<dbReference type="PANTHER" id="PTHR11776">
    <property type="entry name" value="ADENINE PHOSPHORIBOSYLTRANSFERASE"/>
    <property type="match status" value="1"/>
</dbReference>
<reference evidence="13 14" key="1">
    <citation type="submission" date="2017-10" db="EMBL/GenBank/DDBJ databases">
        <title>Whole genome sequencing of members of genus Pseudoxanthomonas.</title>
        <authorList>
            <person name="Kumar S."/>
            <person name="Bansal K."/>
            <person name="Kaur A."/>
            <person name="Patil P."/>
            <person name="Sharma S."/>
            <person name="Patil P.B."/>
        </authorList>
    </citation>
    <scope>NUCLEOTIDE SEQUENCE [LARGE SCALE GENOMIC DNA]</scope>
    <source>
        <strain evidence="13 14">DSM 17801</strain>
    </source>
</reference>
<evidence type="ECO:0000256" key="1">
    <source>
        <dbReference type="ARBA" id="ARBA00000868"/>
    </source>
</evidence>
<dbReference type="Pfam" id="PF00156">
    <property type="entry name" value="Pribosyltran"/>
    <property type="match status" value="1"/>
</dbReference>
<dbReference type="GO" id="GO:0016757">
    <property type="term" value="F:glycosyltransferase activity"/>
    <property type="evidence" value="ECO:0007669"/>
    <property type="project" value="UniProtKB-KW"/>
</dbReference>
<evidence type="ECO:0000256" key="5">
    <source>
        <dbReference type="ARBA" id="ARBA00011738"/>
    </source>
</evidence>
<dbReference type="EMBL" id="PDWN01000013">
    <property type="protein sequence ID" value="KAF1693005.1"/>
    <property type="molecule type" value="Genomic_DNA"/>
</dbReference>
<comment type="subunit">
    <text evidence="5 11">Homodimer.</text>
</comment>
<evidence type="ECO:0000256" key="3">
    <source>
        <dbReference type="ARBA" id="ARBA00004659"/>
    </source>
</evidence>
<evidence type="ECO:0000256" key="8">
    <source>
        <dbReference type="ARBA" id="ARBA00022676"/>
    </source>
</evidence>
<accession>A0ABQ6Z4M3</accession>
<evidence type="ECO:0000256" key="9">
    <source>
        <dbReference type="ARBA" id="ARBA00022679"/>
    </source>
</evidence>
<keyword evidence="8 11" id="KW-0328">Glycosyltransferase</keyword>
<keyword evidence="10 11" id="KW-0660">Purine salvage</keyword>
<dbReference type="NCBIfam" id="NF002634">
    <property type="entry name" value="PRK02304.1-3"/>
    <property type="match status" value="1"/>
</dbReference>
<dbReference type="NCBIfam" id="NF002636">
    <property type="entry name" value="PRK02304.1-5"/>
    <property type="match status" value="1"/>
</dbReference>
<dbReference type="EC" id="2.4.2.7" evidence="6 11"/>
<comment type="caution">
    <text evidence="13">The sequence shown here is derived from an EMBL/GenBank/DDBJ whole genome shotgun (WGS) entry which is preliminary data.</text>
</comment>
<dbReference type="Proteomes" id="UP000788419">
    <property type="component" value="Unassembled WGS sequence"/>
</dbReference>
<dbReference type="SUPFAM" id="SSF53271">
    <property type="entry name" value="PRTase-like"/>
    <property type="match status" value="1"/>
</dbReference>
<dbReference type="InterPro" id="IPR029057">
    <property type="entry name" value="PRTase-like"/>
</dbReference>
<evidence type="ECO:0000256" key="7">
    <source>
        <dbReference type="ARBA" id="ARBA00022490"/>
    </source>
</evidence>
<keyword evidence="9 11" id="KW-0808">Transferase</keyword>
<proteinExistence type="inferred from homology"/>
<evidence type="ECO:0000313" key="13">
    <source>
        <dbReference type="EMBL" id="KAF1693005.1"/>
    </source>
</evidence>
<feature type="domain" description="Phosphoribosyltransferase" evidence="12">
    <location>
        <begin position="56"/>
        <end position="161"/>
    </location>
</feature>
<comment type="subcellular location">
    <subcellularLocation>
        <location evidence="2 11">Cytoplasm</location>
    </subcellularLocation>
</comment>
<evidence type="ECO:0000256" key="2">
    <source>
        <dbReference type="ARBA" id="ARBA00004496"/>
    </source>
</evidence>